<keyword evidence="2" id="KW-1185">Reference proteome</keyword>
<gene>
    <name evidence="1" type="ORF">HMPREF9623_01763</name>
</gene>
<organism evidence="1 2">
    <name type="scientific">Stomatobaculum longum</name>
    <dbReference type="NCBI Taxonomy" id="796942"/>
    <lineage>
        <taxon>Bacteria</taxon>
        <taxon>Bacillati</taxon>
        <taxon>Bacillota</taxon>
        <taxon>Clostridia</taxon>
        <taxon>Lachnospirales</taxon>
        <taxon>Lachnospiraceae</taxon>
        <taxon>Stomatobaculum</taxon>
    </lineage>
</organism>
<evidence type="ECO:0000313" key="1">
    <source>
        <dbReference type="EMBL" id="EHO15852.1"/>
    </source>
</evidence>
<sequence>MTTAIFSKVQVDMGQFYGRVSARILLNVPQRELSYQAFDEKQELKNSIGLVWDETEMQSLLPFLRTELFEPYRDCEDMHDEVGYLEESWRMFTGISDSHVPMIRLRMNVIHDFAHRWPTELLYEQIVRVIRARNDRRFRKIVL</sequence>
<proteinExistence type="predicted"/>
<dbReference type="Proteomes" id="UP000018466">
    <property type="component" value="Unassembled WGS sequence"/>
</dbReference>
<reference evidence="1 2" key="1">
    <citation type="submission" date="2011-10" db="EMBL/GenBank/DDBJ databases">
        <title>The Genome Sequence of Lachnospiraceae bacterium ACC2.</title>
        <authorList>
            <consortium name="The Broad Institute Genome Sequencing Platform"/>
            <person name="Earl A."/>
            <person name="Ward D."/>
            <person name="Feldgarden M."/>
            <person name="Gevers D."/>
            <person name="Sizova M."/>
            <person name="Hazen A."/>
            <person name="Epstein S."/>
            <person name="Young S.K."/>
            <person name="Zeng Q."/>
            <person name="Gargeya S."/>
            <person name="Fitzgerald M."/>
            <person name="Haas B."/>
            <person name="Abouelleil A."/>
            <person name="Alvarado L."/>
            <person name="Arachchi H.M."/>
            <person name="Berlin A."/>
            <person name="Brown A."/>
            <person name="Chapman S.B."/>
            <person name="Chen Z."/>
            <person name="Dunbar C."/>
            <person name="Freedman E."/>
            <person name="Gearin G."/>
            <person name="Goldberg J."/>
            <person name="Griggs A."/>
            <person name="Gujja S."/>
            <person name="Heiman D."/>
            <person name="Howarth C."/>
            <person name="Larson L."/>
            <person name="Lui A."/>
            <person name="MacDonald P.J.P."/>
            <person name="Montmayeur A."/>
            <person name="Murphy C."/>
            <person name="Neiman D."/>
            <person name="Pearson M."/>
            <person name="Priest M."/>
            <person name="Roberts A."/>
            <person name="Saif S."/>
            <person name="Shea T."/>
            <person name="Shenoy N."/>
            <person name="Sisk P."/>
            <person name="Stolte C."/>
            <person name="Sykes S."/>
            <person name="Wortman J."/>
            <person name="Nusbaum C."/>
            <person name="Birren B."/>
        </authorList>
    </citation>
    <scope>NUCLEOTIDE SEQUENCE [LARGE SCALE GENOMIC DNA]</scope>
    <source>
        <strain evidence="1 2">ACC2</strain>
    </source>
</reference>
<evidence type="ECO:0000313" key="2">
    <source>
        <dbReference type="Proteomes" id="UP000018466"/>
    </source>
</evidence>
<protein>
    <submittedName>
        <fullName evidence="1">Uncharacterized protein</fullName>
    </submittedName>
</protein>
<dbReference type="RefSeq" id="WP_009533581.1">
    <property type="nucleotide sequence ID" value="NZ_JH590864.1"/>
</dbReference>
<comment type="caution">
    <text evidence="1">The sequence shown here is derived from an EMBL/GenBank/DDBJ whole genome shotgun (WGS) entry which is preliminary data.</text>
</comment>
<dbReference type="GeneID" id="86941488"/>
<accession>A0AA36Y3M7</accession>
<dbReference type="EMBL" id="AGEL01000014">
    <property type="protein sequence ID" value="EHO15852.1"/>
    <property type="molecule type" value="Genomic_DNA"/>
</dbReference>
<name>A0AA36Y3M7_9FIRM</name>
<dbReference type="AlphaFoldDB" id="A0AA36Y3M7"/>